<organism evidence="1 2">
    <name type="scientific">Calycina marina</name>
    <dbReference type="NCBI Taxonomy" id="1763456"/>
    <lineage>
        <taxon>Eukaryota</taxon>
        <taxon>Fungi</taxon>
        <taxon>Dikarya</taxon>
        <taxon>Ascomycota</taxon>
        <taxon>Pezizomycotina</taxon>
        <taxon>Leotiomycetes</taxon>
        <taxon>Helotiales</taxon>
        <taxon>Pezizellaceae</taxon>
        <taxon>Calycina</taxon>
    </lineage>
</organism>
<reference evidence="1" key="1">
    <citation type="journal article" date="2021" name="IMA Fungus">
        <title>Genomic characterization of three marine fungi, including Emericellopsis atlantica sp. nov. with signatures of a generalist lifestyle and marine biomass degradation.</title>
        <authorList>
            <person name="Hagestad O.C."/>
            <person name="Hou L."/>
            <person name="Andersen J.H."/>
            <person name="Hansen E.H."/>
            <person name="Altermark B."/>
            <person name="Li C."/>
            <person name="Kuhnert E."/>
            <person name="Cox R.J."/>
            <person name="Crous P.W."/>
            <person name="Spatafora J.W."/>
            <person name="Lail K."/>
            <person name="Amirebrahimi M."/>
            <person name="Lipzen A."/>
            <person name="Pangilinan J."/>
            <person name="Andreopoulos W."/>
            <person name="Hayes R.D."/>
            <person name="Ng V."/>
            <person name="Grigoriev I.V."/>
            <person name="Jackson S.A."/>
            <person name="Sutton T.D.S."/>
            <person name="Dobson A.D.W."/>
            <person name="Rama T."/>
        </authorList>
    </citation>
    <scope>NUCLEOTIDE SEQUENCE</scope>
    <source>
        <strain evidence="1">TRa3180A</strain>
    </source>
</reference>
<comment type="caution">
    <text evidence="1">The sequence shown here is derived from an EMBL/GenBank/DDBJ whole genome shotgun (WGS) entry which is preliminary data.</text>
</comment>
<protein>
    <submittedName>
        <fullName evidence="1">Uncharacterized protein</fullName>
    </submittedName>
</protein>
<keyword evidence="2" id="KW-1185">Reference proteome</keyword>
<evidence type="ECO:0000313" key="2">
    <source>
        <dbReference type="Proteomes" id="UP000887226"/>
    </source>
</evidence>
<evidence type="ECO:0000313" key="1">
    <source>
        <dbReference type="EMBL" id="KAG9243830.1"/>
    </source>
</evidence>
<sequence>MIYRYLVVSRSPKPIDLSALRGRFYHAGGIQAAILLANKQIFDEAAKILYDENYCIAVWSKWFDGIAYRVDSPKTKFTTTRSLRSGKTVDMVKYNGIVYKKIFQKLKHVELRVDIDDRIGYCDVHAMRMAAAMKSRLETLEKVLKERQRSNYAGDPSAKHWNLVINSQGILGHTVNYLEFLLSPLLIDDSAPRTLKLGKISVTIKGNWTKNWFKVFEDLRKLSGFSADDIKDVEVGPAVRLTLIEMAWDGYFDGDYRGRLLW</sequence>
<name>A0A9P7Z2V0_9HELO</name>
<accession>A0A9P7Z2V0</accession>
<proteinExistence type="predicted"/>
<dbReference type="Proteomes" id="UP000887226">
    <property type="component" value="Unassembled WGS sequence"/>
</dbReference>
<gene>
    <name evidence="1" type="ORF">BJ878DRAFT_102816</name>
</gene>
<dbReference type="OrthoDB" id="3599954at2759"/>
<dbReference type="AlphaFoldDB" id="A0A9P7Z2V0"/>
<dbReference type="EMBL" id="MU253948">
    <property type="protein sequence ID" value="KAG9243830.1"/>
    <property type="molecule type" value="Genomic_DNA"/>
</dbReference>